<dbReference type="Proteomes" id="UP000789831">
    <property type="component" value="Unassembled WGS sequence"/>
</dbReference>
<dbReference type="InterPro" id="IPR000719">
    <property type="entry name" value="Prot_kinase_dom"/>
</dbReference>
<dbReference type="PANTHER" id="PTHR24419">
    <property type="entry name" value="INTERLEUKIN-1 RECEPTOR-ASSOCIATED KINASE"/>
    <property type="match status" value="1"/>
</dbReference>
<dbReference type="GO" id="GO:0005524">
    <property type="term" value="F:ATP binding"/>
    <property type="evidence" value="ECO:0007669"/>
    <property type="project" value="InterPro"/>
</dbReference>
<evidence type="ECO:0000313" key="3">
    <source>
        <dbReference type="Proteomes" id="UP000789831"/>
    </source>
</evidence>
<dbReference type="OrthoDB" id="2441719at2759"/>
<dbReference type="PROSITE" id="PS50011">
    <property type="entry name" value="PROTEIN_KINASE_DOM"/>
    <property type="match status" value="1"/>
</dbReference>
<feature type="domain" description="Protein kinase" evidence="1">
    <location>
        <begin position="14"/>
        <end position="218"/>
    </location>
</feature>
<dbReference type="AlphaFoldDB" id="A0A9N9HJC5"/>
<dbReference type="GO" id="GO:0004672">
    <property type="term" value="F:protein kinase activity"/>
    <property type="evidence" value="ECO:0007669"/>
    <property type="project" value="InterPro"/>
</dbReference>
<dbReference type="SMART" id="SM00220">
    <property type="entry name" value="S_TKc"/>
    <property type="match status" value="1"/>
</dbReference>
<organism evidence="2 3">
    <name type="scientific">Ambispora gerdemannii</name>
    <dbReference type="NCBI Taxonomy" id="144530"/>
    <lineage>
        <taxon>Eukaryota</taxon>
        <taxon>Fungi</taxon>
        <taxon>Fungi incertae sedis</taxon>
        <taxon>Mucoromycota</taxon>
        <taxon>Glomeromycotina</taxon>
        <taxon>Glomeromycetes</taxon>
        <taxon>Archaeosporales</taxon>
        <taxon>Ambisporaceae</taxon>
        <taxon>Ambispora</taxon>
    </lineage>
</organism>
<protein>
    <submittedName>
        <fullName evidence="2">735_t:CDS:1</fullName>
    </submittedName>
</protein>
<dbReference type="PANTHER" id="PTHR24419:SF34">
    <property type="entry name" value="PROTEIN TUBE-RELATED"/>
    <property type="match status" value="1"/>
</dbReference>
<evidence type="ECO:0000259" key="1">
    <source>
        <dbReference type="PROSITE" id="PS50011"/>
    </source>
</evidence>
<dbReference type="SUPFAM" id="SSF56112">
    <property type="entry name" value="Protein kinase-like (PK-like)"/>
    <property type="match status" value="1"/>
</dbReference>
<dbReference type="InterPro" id="IPR011009">
    <property type="entry name" value="Kinase-like_dom_sf"/>
</dbReference>
<accession>A0A9N9HJC5</accession>
<gene>
    <name evidence="2" type="ORF">AGERDE_LOCUS12889</name>
</gene>
<dbReference type="GO" id="GO:0035556">
    <property type="term" value="P:intracellular signal transduction"/>
    <property type="evidence" value="ECO:0007669"/>
    <property type="project" value="TreeGrafter"/>
</dbReference>
<dbReference type="GO" id="GO:0005737">
    <property type="term" value="C:cytoplasm"/>
    <property type="evidence" value="ECO:0007669"/>
    <property type="project" value="TreeGrafter"/>
</dbReference>
<dbReference type="Pfam" id="PF07714">
    <property type="entry name" value="PK_Tyr_Ser-Thr"/>
    <property type="match status" value="1"/>
</dbReference>
<dbReference type="GO" id="GO:0005634">
    <property type="term" value="C:nucleus"/>
    <property type="evidence" value="ECO:0007669"/>
    <property type="project" value="TreeGrafter"/>
</dbReference>
<name>A0A9N9HJC5_9GLOM</name>
<comment type="caution">
    <text evidence="2">The sequence shown here is derived from an EMBL/GenBank/DDBJ whole genome shotgun (WGS) entry which is preliminary data.</text>
</comment>
<sequence length="218" mass="25406">RALDRIEWIDIKQFSDIYFLAEGGFSNVYSAKWNEGPLKYDSGYQDLQNITKRYWHDSDLAMKMIRQANTKVVLKLIKNSKNLSKEFLDELEAHYKCIGMNDKGLTCYGVTFFPEKNEYALVLKYAEKGNIRQYIQKEHKNLSWYRRVQLLEGIVSNLRLIHSKGFIHGDLHSGNVLKGKLVLQSYISDLGLSRPANDPKLTEDHLRHTEMLEEFDGK</sequence>
<dbReference type="EMBL" id="CAJVPL010012153">
    <property type="protein sequence ID" value="CAG8686206.1"/>
    <property type="molecule type" value="Genomic_DNA"/>
</dbReference>
<evidence type="ECO:0000313" key="2">
    <source>
        <dbReference type="EMBL" id="CAG8686206.1"/>
    </source>
</evidence>
<dbReference type="Gene3D" id="1.10.510.10">
    <property type="entry name" value="Transferase(Phosphotransferase) domain 1"/>
    <property type="match status" value="1"/>
</dbReference>
<reference evidence="2" key="1">
    <citation type="submission" date="2021-06" db="EMBL/GenBank/DDBJ databases">
        <authorList>
            <person name="Kallberg Y."/>
            <person name="Tangrot J."/>
            <person name="Rosling A."/>
        </authorList>
    </citation>
    <scope>NUCLEOTIDE SEQUENCE</scope>
    <source>
        <strain evidence="2">MT106</strain>
    </source>
</reference>
<feature type="non-terminal residue" evidence="2">
    <location>
        <position position="218"/>
    </location>
</feature>
<feature type="non-terminal residue" evidence="2">
    <location>
        <position position="1"/>
    </location>
</feature>
<keyword evidence="3" id="KW-1185">Reference proteome</keyword>
<proteinExistence type="predicted"/>
<dbReference type="InterPro" id="IPR001245">
    <property type="entry name" value="Ser-Thr/Tyr_kinase_cat_dom"/>
</dbReference>